<protein>
    <recommendedName>
        <fullName evidence="2">DUF397 domain-containing protein</fullName>
    </recommendedName>
</protein>
<dbReference type="OrthoDB" id="3430276at2"/>
<dbReference type="Proteomes" id="UP000198727">
    <property type="component" value="Unassembled WGS sequence"/>
</dbReference>
<evidence type="ECO:0000259" key="2">
    <source>
        <dbReference type="Pfam" id="PF04149"/>
    </source>
</evidence>
<dbReference type="AlphaFoldDB" id="A0A1I5L2F2"/>
<feature type="region of interest" description="Disordered" evidence="1">
    <location>
        <begin position="1"/>
        <end position="23"/>
    </location>
</feature>
<dbReference type="InterPro" id="IPR007278">
    <property type="entry name" value="DUF397"/>
</dbReference>
<dbReference type="RefSeq" id="WP_092526882.1">
    <property type="nucleotide sequence ID" value="NZ_FOWW01000001.1"/>
</dbReference>
<feature type="domain" description="DUF397" evidence="2">
    <location>
        <begin position="9"/>
        <end position="62"/>
    </location>
</feature>
<organism evidence="3 4">
    <name type="scientific">Amycolatopsis arida</name>
    <dbReference type="NCBI Taxonomy" id="587909"/>
    <lineage>
        <taxon>Bacteria</taxon>
        <taxon>Bacillati</taxon>
        <taxon>Actinomycetota</taxon>
        <taxon>Actinomycetes</taxon>
        <taxon>Pseudonocardiales</taxon>
        <taxon>Pseudonocardiaceae</taxon>
        <taxon>Amycolatopsis</taxon>
    </lineage>
</organism>
<dbReference type="EMBL" id="FOWW01000001">
    <property type="protein sequence ID" value="SFO91363.1"/>
    <property type="molecule type" value="Genomic_DNA"/>
</dbReference>
<dbReference type="Pfam" id="PF04149">
    <property type="entry name" value="DUF397"/>
    <property type="match status" value="1"/>
</dbReference>
<evidence type="ECO:0000313" key="4">
    <source>
        <dbReference type="Proteomes" id="UP000198727"/>
    </source>
</evidence>
<accession>A0A1I5L2F2</accession>
<evidence type="ECO:0000313" key="3">
    <source>
        <dbReference type="EMBL" id="SFO91363.1"/>
    </source>
</evidence>
<proteinExistence type="predicted"/>
<name>A0A1I5L2F2_9PSEU</name>
<reference evidence="4" key="1">
    <citation type="submission" date="2016-10" db="EMBL/GenBank/DDBJ databases">
        <authorList>
            <person name="Varghese N."/>
            <person name="Submissions S."/>
        </authorList>
    </citation>
    <scope>NUCLEOTIDE SEQUENCE [LARGE SCALE GENOMIC DNA]</scope>
    <source>
        <strain evidence="4">CGMCC 4.5579</strain>
    </source>
</reference>
<evidence type="ECO:0000256" key="1">
    <source>
        <dbReference type="SAM" id="MobiDB-lite"/>
    </source>
</evidence>
<dbReference type="STRING" id="587909.SAMN05421810_101375"/>
<sequence length="62" mass="6948">MTIGRTDELTWRKSRHSDGHDHSNCVEVAVTPELIAVRDSKDPDGGRLTLSPTTWRAFTRAV</sequence>
<keyword evidence="4" id="KW-1185">Reference proteome</keyword>
<gene>
    <name evidence="3" type="ORF">SAMN05421810_101375</name>
</gene>